<name>A0ABP6KXX9_9ACTN</name>
<comment type="caution">
    <text evidence="1">The sequence shown here is derived from an EMBL/GenBank/DDBJ whole genome shotgun (WGS) entry which is preliminary data.</text>
</comment>
<organism evidence="1 2">
    <name type="scientific">Streptosporangium longisporum</name>
    <dbReference type="NCBI Taxonomy" id="46187"/>
    <lineage>
        <taxon>Bacteria</taxon>
        <taxon>Bacillati</taxon>
        <taxon>Actinomycetota</taxon>
        <taxon>Actinomycetes</taxon>
        <taxon>Streptosporangiales</taxon>
        <taxon>Streptosporangiaceae</taxon>
        <taxon>Streptosporangium</taxon>
    </lineage>
</organism>
<dbReference type="RefSeq" id="WP_344901617.1">
    <property type="nucleotide sequence ID" value="NZ_BAAAWD010000015.1"/>
</dbReference>
<protein>
    <submittedName>
        <fullName evidence="1">Uncharacterized protein</fullName>
    </submittedName>
</protein>
<evidence type="ECO:0000313" key="2">
    <source>
        <dbReference type="Proteomes" id="UP001499930"/>
    </source>
</evidence>
<gene>
    <name evidence="1" type="ORF">GCM10017559_60770</name>
</gene>
<proteinExistence type="predicted"/>
<keyword evidence="2" id="KW-1185">Reference proteome</keyword>
<dbReference type="EMBL" id="BAAAWD010000015">
    <property type="protein sequence ID" value="GAA3026637.1"/>
    <property type="molecule type" value="Genomic_DNA"/>
</dbReference>
<evidence type="ECO:0000313" key="1">
    <source>
        <dbReference type="EMBL" id="GAA3026637.1"/>
    </source>
</evidence>
<sequence length="94" mass="10503">MFRAALSAQSLDFQSLVGRPARYDDDCIPCVLILTRADDREADHISLRLAAAGIPLLRIDSDRCAGTELVWDVFRGIVHVGGTTRRKAKWSIEY</sequence>
<dbReference type="Proteomes" id="UP001499930">
    <property type="component" value="Unassembled WGS sequence"/>
</dbReference>
<reference evidence="2" key="1">
    <citation type="journal article" date="2019" name="Int. J. Syst. Evol. Microbiol.">
        <title>The Global Catalogue of Microorganisms (GCM) 10K type strain sequencing project: providing services to taxonomists for standard genome sequencing and annotation.</title>
        <authorList>
            <consortium name="The Broad Institute Genomics Platform"/>
            <consortium name="The Broad Institute Genome Sequencing Center for Infectious Disease"/>
            <person name="Wu L."/>
            <person name="Ma J."/>
        </authorList>
    </citation>
    <scope>NUCLEOTIDE SEQUENCE [LARGE SCALE GENOMIC DNA]</scope>
    <source>
        <strain evidence="2">JCM 3106</strain>
    </source>
</reference>
<accession>A0ABP6KXX9</accession>